<organism evidence="1 2">
    <name type="scientific">Ooceraea biroi</name>
    <name type="common">Clonal raider ant</name>
    <name type="synonym">Cerapachys biroi</name>
    <dbReference type="NCBI Taxonomy" id="2015173"/>
    <lineage>
        <taxon>Eukaryota</taxon>
        <taxon>Metazoa</taxon>
        <taxon>Ecdysozoa</taxon>
        <taxon>Arthropoda</taxon>
        <taxon>Hexapoda</taxon>
        <taxon>Insecta</taxon>
        <taxon>Pterygota</taxon>
        <taxon>Neoptera</taxon>
        <taxon>Endopterygota</taxon>
        <taxon>Hymenoptera</taxon>
        <taxon>Apocrita</taxon>
        <taxon>Aculeata</taxon>
        <taxon>Formicoidea</taxon>
        <taxon>Formicidae</taxon>
        <taxon>Dorylinae</taxon>
        <taxon>Ooceraea</taxon>
    </lineage>
</organism>
<dbReference type="Proteomes" id="UP000053097">
    <property type="component" value="Unassembled WGS sequence"/>
</dbReference>
<keyword evidence="2" id="KW-1185">Reference proteome</keyword>
<sequence>MRFTLQFHVPGRGCERTTRNADGNEPLGRRRVFGEDSCGVQPFSLWFRFEGRSAKLLDNFQSKSRKCLRCQVRLLSPNYPRLKKVLPRR</sequence>
<name>A0A026VZ24_OOCBI</name>
<dbReference type="EMBL" id="KK107575">
    <property type="protein sequence ID" value="EZA48706.1"/>
    <property type="molecule type" value="Genomic_DNA"/>
</dbReference>
<gene>
    <name evidence="1" type="ORF">X777_12864</name>
</gene>
<dbReference type="AlphaFoldDB" id="A0A026VZ24"/>
<protein>
    <submittedName>
        <fullName evidence="1">Uncharacterized protein</fullName>
    </submittedName>
</protein>
<accession>A0A026VZ24</accession>
<evidence type="ECO:0000313" key="2">
    <source>
        <dbReference type="Proteomes" id="UP000053097"/>
    </source>
</evidence>
<proteinExistence type="predicted"/>
<evidence type="ECO:0000313" key="1">
    <source>
        <dbReference type="EMBL" id="EZA48706.1"/>
    </source>
</evidence>
<reference evidence="1 2" key="1">
    <citation type="journal article" date="2014" name="Curr. Biol.">
        <title>The genome of the clonal raider ant Cerapachys biroi.</title>
        <authorList>
            <person name="Oxley P.R."/>
            <person name="Ji L."/>
            <person name="Fetter-Pruneda I."/>
            <person name="McKenzie S.K."/>
            <person name="Li C."/>
            <person name="Hu H."/>
            <person name="Zhang G."/>
            <person name="Kronauer D.J."/>
        </authorList>
    </citation>
    <scope>NUCLEOTIDE SEQUENCE [LARGE SCALE GENOMIC DNA]</scope>
</reference>